<evidence type="ECO:0000313" key="1">
    <source>
        <dbReference type="EMBL" id="CCI85290.1"/>
    </source>
</evidence>
<name>I7JY72_9LACO</name>
<dbReference type="EMBL" id="CAKD01000021">
    <property type="protein sequence ID" value="CCI85290.1"/>
    <property type="molecule type" value="Genomic_DNA"/>
</dbReference>
<comment type="caution">
    <text evidence="1">The sequence shown here is derived from an EMBL/GenBank/DDBJ whole genome shotgun (WGS) entry which is preliminary data.</text>
</comment>
<organism evidence="1 2">
    <name type="scientific">Lactobacillus pasteurii DSM 23907 = CRBIP 24.76</name>
    <dbReference type="NCBI Taxonomy" id="1423790"/>
    <lineage>
        <taxon>Bacteria</taxon>
        <taxon>Bacillati</taxon>
        <taxon>Bacillota</taxon>
        <taxon>Bacilli</taxon>
        <taxon>Lactobacillales</taxon>
        <taxon>Lactobacillaceae</taxon>
        <taxon>Lactobacillus</taxon>
    </lineage>
</organism>
<keyword evidence="2" id="KW-1185">Reference proteome</keyword>
<accession>I7JY72</accession>
<dbReference type="PATRIC" id="fig|1423790.3.peg.859"/>
<sequence length="143" mass="16633">MLINDLQEAIAKNINDHIDSGSFTYLKDHIYIKFIDKDDLIGLVPLPGSHMISKDYSGLELWLYNYEVTLKTKSRALAHNRLFELSQFLQQLNETHDLQSNNQSWVFDSIEIREPAEVQEDLQGKATYSMDFSIYVYKQKGVK</sequence>
<dbReference type="STRING" id="1423790.BN53_04205"/>
<dbReference type="RefSeq" id="WP_009559840.1">
    <property type="nucleotide sequence ID" value="NZ_AYZN01000017.1"/>
</dbReference>
<protein>
    <submittedName>
        <fullName evidence="1">Minor capsid protein</fullName>
    </submittedName>
</protein>
<gene>
    <name evidence="1" type="ORF">BN53_04205</name>
</gene>
<dbReference type="eggNOG" id="ENOG5032H0V">
    <property type="taxonomic scope" value="Bacteria"/>
</dbReference>
<evidence type="ECO:0000313" key="2">
    <source>
        <dbReference type="Proteomes" id="UP000009311"/>
    </source>
</evidence>
<reference evidence="1 2" key="1">
    <citation type="submission" date="2012-06" db="EMBL/GenBank/DDBJ databases">
        <title>Draft Genome Sequence of Lactobacillus pasteurii CRBIP 24.76T.</title>
        <authorList>
            <person name="Cousin S."/>
            <person name="Bouchier C."/>
            <person name="Loux V."/>
            <person name="Ma L."/>
            <person name="Creno S."/>
            <person name="Bizet C."/>
            <person name="Clermont D."/>
        </authorList>
    </citation>
    <scope>NUCLEOTIDE SEQUENCE [LARGE SCALE GENOMIC DNA]</scope>
    <source>
        <strain evidence="2">CRBIP 24.76T</strain>
    </source>
</reference>
<dbReference type="Proteomes" id="UP000009311">
    <property type="component" value="Unassembled WGS sequence"/>
</dbReference>
<proteinExistence type="predicted"/>
<dbReference type="AlphaFoldDB" id="I7JY72"/>